<organism evidence="1 2">
    <name type="scientific">Streptomyces shenzhenensis</name>
    <dbReference type="NCBI Taxonomy" id="943815"/>
    <lineage>
        <taxon>Bacteria</taxon>
        <taxon>Bacillati</taxon>
        <taxon>Actinomycetota</taxon>
        <taxon>Actinomycetes</taxon>
        <taxon>Kitasatosporales</taxon>
        <taxon>Streptomycetaceae</taxon>
        <taxon>Streptomyces</taxon>
    </lineage>
</organism>
<dbReference type="AlphaFoldDB" id="A0A3M0IBR7"/>
<keyword evidence="2" id="KW-1185">Reference proteome</keyword>
<evidence type="ECO:0000313" key="1">
    <source>
        <dbReference type="EMBL" id="RMB83679.1"/>
    </source>
</evidence>
<reference evidence="1 2" key="1">
    <citation type="submission" date="2017-11" db="EMBL/GenBank/DDBJ databases">
        <title>Draft genome of actinobacteria isolated from guarana (Paullinia cupana (Mart.) Ducke.</title>
        <authorList>
            <person name="Siqueira K.A."/>
            <person name="Liotti R.G."/>
            <person name="Mendes T.A.O."/>
            <person name="Soares M.A."/>
        </authorList>
    </citation>
    <scope>NUCLEOTIDE SEQUENCE [LARGE SCALE GENOMIC DNA]</scope>
    <source>
        <strain evidence="1 2">193</strain>
    </source>
</reference>
<evidence type="ECO:0000313" key="2">
    <source>
        <dbReference type="Proteomes" id="UP000270471"/>
    </source>
</evidence>
<name>A0A3M0IBR7_9ACTN</name>
<protein>
    <submittedName>
        <fullName evidence="1">Uncharacterized protein</fullName>
    </submittedName>
</protein>
<gene>
    <name evidence="1" type="ORF">CTZ28_23475</name>
</gene>
<dbReference type="EMBL" id="PENI01000015">
    <property type="protein sequence ID" value="RMB83679.1"/>
    <property type="molecule type" value="Genomic_DNA"/>
</dbReference>
<dbReference type="Proteomes" id="UP000270471">
    <property type="component" value="Unassembled WGS sequence"/>
</dbReference>
<proteinExistence type="predicted"/>
<accession>A0A3M0IBR7</accession>
<dbReference type="RefSeq" id="WP_121891680.1">
    <property type="nucleotide sequence ID" value="NZ_PENI01000015.1"/>
</dbReference>
<comment type="caution">
    <text evidence="1">The sequence shown here is derived from an EMBL/GenBank/DDBJ whole genome shotgun (WGS) entry which is preliminary data.</text>
</comment>
<sequence length="72" mass="7673">MTARSLAAARDRAAAITAAARTWRHGLDAMDQLTSADAARACYQPGGPSLAELERRIRADRATRARGHRAAA</sequence>